<reference evidence="3 4" key="1">
    <citation type="submission" date="2020-11" db="EMBL/GenBank/DDBJ databases">
        <title>Draft genome sequencing of a Lachnospiraceae strain isolated from anoxic soil subjected to BSD treatment.</title>
        <authorList>
            <person name="Uek A."/>
            <person name="Tonouchi A."/>
        </authorList>
    </citation>
    <scope>NUCLEOTIDE SEQUENCE [LARGE SCALE GENOMIC DNA]</scope>
    <source>
        <strain evidence="3 4">TB5</strain>
    </source>
</reference>
<proteinExistence type="predicted"/>
<dbReference type="RefSeq" id="WP_271714830.1">
    <property type="nucleotide sequence ID" value="NZ_AP024169.1"/>
</dbReference>
<dbReference type="AlphaFoldDB" id="A0A7R7EHY6"/>
<organism evidence="3 4">
    <name type="scientific">Anaeromicropila herbilytica</name>
    <dbReference type="NCBI Taxonomy" id="2785025"/>
    <lineage>
        <taxon>Bacteria</taxon>
        <taxon>Bacillati</taxon>
        <taxon>Bacillota</taxon>
        <taxon>Clostridia</taxon>
        <taxon>Lachnospirales</taxon>
        <taxon>Lachnospiraceae</taxon>
        <taxon>Anaeromicropila</taxon>
    </lineage>
</organism>
<dbReference type="Proteomes" id="UP000595897">
    <property type="component" value="Chromosome"/>
</dbReference>
<evidence type="ECO:0000313" key="3">
    <source>
        <dbReference type="EMBL" id="BCN29560.1"/>
    </source>
</evidence>
<feature type="coiled-coil region" evidence="1">
    <location>
        <begin position="400"/>
        <end position="427"/>
    </location>
</feature>
<dbReference type="EMBL" id="AP024169">
    <property type="protein sequence ID" value="BCN29560.1"/>
    <property type="molecule type" value="Genomic_DNA"/>
</dbReference>
<dbReference type="InterPro" id="IPR018760">
    <property type="entry name" value="DUF2326"/>
</dbReference>
<accession>A0A7R7EHY6</accession>
<feature type="coiled-coil region" evidence="1">
    <location>
        <begin position="303"/>
        <end position="366"/>
    </location>
</feature>
<protein>
    <recommendedName>
        <fullName evidence="2">DUF2326 domain-containing protein</fullName>
    </recommendedName>
</protein>
<keyword evidence="4" id="KW-1185">Reference proteome</keyword>
<evidence type="ECO:0000313" key="4">
    <source>
        <dbReference type="Proteomes" id="UP000595897"/>
    </source>
</evidence>
<evidence type="ECO:0000256" key="1">
    <source>
        <dbReference type="SAM" id="Coils"/>
    </source>
</evidence>
<evidence type="ECO:0000259" key="2">
    <source>
        <dbReference type="Pfam" id="PF10088"/>
    </source>
</evidence>
<sequence length="580" mass="67790">MFIKTLKITSDNTVIRELQFHKGMNLIIDNTPLLDSKPNMELKTGNNVGKTTVLKLIDYCFGASAKGIYADLEGGKQTYDVVKDFLIDNKVLITLILKRDLDDEKSEEIVITRNFLARNRIVRTINGKGYKEDEFEVKLRELIYPDLEDGKPSLRQILSHSIRYTDGSISNTLKTLDRFTSDAEYETLFLYLFGCKFENGEEKQSILLKIRQETSYKDRLEKQQTKNAYEAALAIIDREIEKLNEKKGFLNINENYEDDLAKLNQIKYEITKVSAQIGNYEIRKSLIIEIQEEMSSDTSHIDIQQLRQIYMQASTQLEKMHKTFEELVEYHNKMIIEKVKFISKDLPDLENKIKEENIRLSQLLEDEKKYSAIVAKSDSFAEYEKLMAEINEKYRKKGEYESVISQLDEVDNNLKEFNSQLQKIDGKIFSEDYEKVVKNQINKFNQYFSAISQELYGETYAIKYEIEVNKKKQQLYKFSAFNANMSSGKKQGEILCFDIAYVQFADNENIPCVHFLLNDKKELMHDNQLVKVTNYIKDKNIQFVASILKDKLPEKLKKAEYYIVELSQDDKLFRIENGKL</sequence>
<dbReference type="Pfam" id="PF10088">
    <property type="entry name" value="DUF2326"/>
    <property type="match status" value="1"/>
</dbReference>
<gene>
    <name evidence="3" type="ORF">bsdtb5_08550</name>
</gene>
<name>A0A7R7EHY6_9FIRM</name>
<keyword evidence="1" id="KW-0175">Coiled coil</keyword>
<dbReference type="KEGG" id="ahb:bsdtb5_08550"/>
<feature type="domain" description="DUF2326" evidence="2">
    <location>
        <begin position="451"/>
        <end position="576"/>
    </location>
</feature>